<proteinExistence type="predicted"/>
<sequence>MLEVVELTFTFCSSVYPTEIRFHTERYGIVALIQTCLVRAFMLDGVYIFYDSGLEGISSAPFLERLKLLDRKRITGAGVSFVAPRLSSLTISGEGVQGPATDIMFGNTVYRNI</sequence>
<organism evidence="1 2">
    <name type="scientific">Zea mays</name>
    <name type="common">Maize</name>
    <dbReference type="NCBI Taxonomy" id="4577"/>
    <lineage>
        <taxon>Eukaryota</taxon>
        <taxon>Viridiplantae</taxon>
        <taxon>Streptophyta</taxon>
        <taxon>Embryophyta</taxon>
        <taxon>Tracheophyta</taxon>
        <taxon>Spermatophyta</taxon>
        <taxon>Magnoliopsida</taxon>
        <taxon>Liliopsida</taxon>
        <taxon>Poales</taxon>
        <taxon>Poaceae</taxon>
        <taxon>PACMAD clade</taxon>
        <taxon>Panicoideae</taxon>
        <taxon>Andropogonodae</taxon>
        <taxon>Andropogoneae</taxon>
        <taxon>Tripsacinae</taxon>
        <taxon>Zea</taxon>
    </lineage>
</organism>
<evidence type="ECO:0000313" key="1">
    <source>
        <dbReference type="EnsemblPlants" id="Zm00001eb258000_P001"/>
    </source>
</evidence>
<accession>A0A804U9H6</accession>
<evidence type="ECO:0000313" key="2">
    <source>
        <dbReference type="Proteomes" id="UP000007305"/>
    </source>
</evidence>
<keyword evidence="2" id="KW-1185">Reference proteome</keyword>
<dbReference type="EnsemblPlants" id="Zm00001eb258000_T001">
    <property type="protein sequence ID" value="Zm00001eb258000_P001"/>
    <property type="gene ID" value="Zm00001eb258000"/>
</dbReference>
<name>A0A804U9H6_MAIZE</name>
<reference evidence="1" key="2">
    <citation type="submission" date="2019-07" db="EMBL/GenBank/DDBJ databases">
        <authorList>
            <person name="Seetharam A."/>
            <person name="Woodhouse M."/>
            <person name="Cannon E."/>
        </authorList>
    </citation>
    <scope>NUCLEOTIDE SEQUENCE [LARGE SCALE GENOMIC DNA]</scope>
    <source>
        <strain evidence="1">cv. B73</strain>
    </source>
</reference>
<reference evidence="2" key="1">
    <citation type="journal article" date="2009" name="Science">
        <title>The B73 maize genome: complexity, diversity, and dynamics.</title>
        <authorList>
            <person name="Schnable P.S."/>
            <person name="Ware D."/>
            <person name="Fulton R.S."/>
            <person name="Stein J.C."/>
            <person name="Wei F."/>
            <person name="Pasternak S."/>
            <person name="Liang C."/>
            <person name="Zhang J."/>
            <person name="Fulton L."/>
            <person name="Graves T.A."/>
            <person name="Minx P."/>
            <person name="Reily A.D."/>
            <person name="Courtney L."/>
            <person name="Kruchowski S.S."/>
            <person name="Tomlinson C."/>
            <person name="Strong C."/>
            <person name="Delehaunty K."/>
            <person name="Fronick C."/>
            <person name="Courtney B."/>
            <person name="Rock S.M."/>
            <person name="Belter E."/>
            <person name="Du F."/>
            <person name="Kim K."/>
            <person name="Abbott R.M."/>
            <person name="Cotton M."/>
            <person name="Levy A."/>
            <person name="Marchetto P."/>
            <person name="Ochoa K."/>
            <person name="Jackson S.M."/>
            <person name="Gillam B."/>
            <person name="Chen W."/>
            <person name="Yan L."/>
            <person name="Higginbotham J."/>
            <person name="Cardenas M."/>
            <person name="Waligorski J."/>
            <person name="Applebaum E."/>
            <person name="Phelps L."/>
            <person name="Falcone J."/>
            <person name="Kanchi K."/>
            <person name="Thane T."/>
            <person name="Scimone A."/>
            <person name="Thane N."/>
            <person name="Henke J."/>
            <person name="Wang T."/>
            <person name="Ruppert J."/>
            <person name="Shah N."/>
            <person name="Rotter K."/>
            <person name="Hodges J."/>
            <person name="Ingenthron E."/>
            <person name="Cordes M."/>
            <person name="Kohlberg S."/>
            <person name="Sgro J."/>
            <person name="Delgado B."/>
            <person name="Mead K."/>
            <person name="Chinwalla A."/>
            <person name="Leonard S."/>
            <person name="Crouse K."/>
            <person name="Collura K."/>
            <person name="Kudrna D."/>
            <person name="Currie J."/>
            <person name="He R."/>
            <person name="Angelova A."/>
            <person name="Rajasekar S."/>
            <person name="Mueller T."/>
            <person name="Lomeli R."/>
            <person name="Scara G."/>
            <person name="Ko A."/>
            <person name="Delaney K."/>
            <person name="Wissotski M."/>
            <person name="Lopez G."/>
            <person name="Campos D."/>
            <person name="Braidotti M."/>
            <person name="Ashley E."/>
            <person name="Golser W."/>
            <person name="Kim H."/>
            <person name="Lee S."/>
            <person name="Lin J."/>
            <person name="Dujmic Z."/>
            <person name="Kim W."/>
            <person name="Talag J."/>
            <person name="Zuccolo A."/>
            <person name="Fan C."/>
            <person name="Sebastian A."/>
            <person name="Kramer M."/>
            <person name="Spiegel L."/>
            <person name="Nascimento L."/>
            <person name="Zutavern T."/>
            <person name="Miller B."/>
            <person name="Ambroise C."/>
            <person name="Muller S."/>
            <person name="Spooner W."/>
            <person name="Narechania A."/>
            <person name="Ren L."/>
            <person name="Wei S."/>
            <person name="Kumari S."/>
            <person name="Faga B."/>
            <person name="Levy M.J."/>
            <person name="McMahan L."/>
            <person name="Van Buren P."/>
            <person name="Vaughn M.W."/>
            <person name="Ying K."/>
            <person name="Yeh C.-T."/>
            <person name="Emrich S.J."/>
            <person name="Jia Y."/>
            <person name="Kalyanaraman A."/>
            <person name="Hsia A.-P."/>
            <person name="Barbazuk W.B."/>
            <person name="Baucom R.S."/>
            <person name="Brutnell T.P."/>
            <person name="Carpita N.C."/>
            <person name="Chaparro C."/>
            <person name="Chia J.-M."/>
            <person name="Deragon J.-M."/>
            <person name="Estill J.C."/>
            <person name="Fu Y."/>
            <person name="Jeddeloh J.A."/>
            <person name="Han Y."/>
            <person name="Lee H."/>
            <person name="Li P."/>
            <person name="Lisch D.R."/>
            <person name="Liu S."/>
            <person name="Liu Z."/>
            <person name="Nagel D.H."/>
            <person name="McCann M.C."/>
            <person name="SanMiguel P."/>
            <person name="Myers A.M."/>
            <person name="Nettleton D."/>
            <person name="Nguyen J."/>
            <person name="Penning B.W."/>
            <person name="Ponnala L."/>
            <person name="Schneider K.L."/>
            <person name="Schwartz D.C."/>
            <person name="Sharma A."/>
            <person name="Soderlund C."/>
            <person name="Springer N.M."/>
            <person name="Sun Q."/>
            <person name="Wang H."/>
            <person name="Waterman M."/>
            <person name="Westerman R."/>
            <person name="Wolfgruber T.K."/>
            <person name="Yang L."/>
            <person name="Yu Y."/>
            <person name="Zhang L."/>
            <person name="Zhou S."/>
            <person name="Zhu Q."/>
            <person name="Bennetzen J.L."/>
            <person name="Dawe R.K."/>
            <person name="Jiang J."/>
            <person name="Jiang N."/>
            <person name="Presting G.G."/>
            <person name="Wessler S.R."/>
            <person name="Aluru S."/>
            <person name="Martienssen R.A."/>
            <person name="Clifton S.W."/>
            <person name="McCombie W.R."/>
            <person name="Wing R.A."/>
            <person name="Wilson R.K."/>
        </authorList>
    </citation>
    <scope>NUCLEOTIDE SEQUENCE [LARGE SCALE GENOMIC DNA]</scope>
    <source>
        <strain evidence="2">cv. B73</strain>
    </source>
</reference>
<dbReference type="Gramene" id="Zm00001eb258000_T001">
    <property type="protein sequence ID" value="Zm00001eb258000_P001"/>
    <property type="gene ID" value="Zm00001eb258000"/>
</dbReference>
<dbReference type="AlphaFoldDB" id="A0A804U9H6"/>
<reference evidence="1" key="3">
    <citation type="submission" date="2021-05" db="UniProtKB">
        <authorList>
            <consortium name="EnsemblPlants"/>
        </authorList>
    </citation>
    <scope>IDENTIFICATION</scope>
    <source>
        <strain evidence="1">cv. B73</strain>
    </source>
</reference>
<dbReference type="Proteomes" id="UP000007305">
    <property type="component" value="Chromosome 5"/>
</dbReference>
<dbReference type="InParanoid" id="A0A804U9H6"/>
<protein>
    <submittedName>
        <fullName evidence="1">Uncharacterized protein</fullName>
    </submittedName>
</protein>